<dbReference type="GO" id="GO:1904680">
    <property type="term" value="F:peptide transmembrane transporter activity"/>
    <property type="evidence" value="ECO:0007669"/>
    <property type="project" value="TreeGrafter"/>
</dbReference>
<feature type="signal peptide" evidence="6">
    <location>
        <begin position="1"/>
        <end position="22"/>
    </location>
</feature>
<dbReference type="EMBL" id="BSRA01000004">
    <property type="protein sequence ID" value="GLV13173.1"/>
    <property type="molecule type" value="Genomic_DNA"/>
</dbReference>
<feature type="region of interest" description="Disordered" evidence="5">
    <location>
        <begin position="29"/>
        <end position="48"/>
    </location>
</feature>
<keyword evidence="3" id="KW-0813">Transport</keyword>
<evidence type="ECO:0000313" key="9">
    <source>
        <dbReference type="Proteomes" id="UP001157137"/>
    </source>
</evidence>
<dbReference type="Pfam" id="PF00496">
    <property type="entry name" value="SBP_bac_5"/>
    <property type="match status" value="1"/>
</dbReference>
<dbReference type="InterPro" id="IPR030678">
    <property type="entry name" value="Peptide/Ni-bd"/>
</dbReference>
<dbReference type="GO" id="GO:0015833">
    <property type="term" value="P:peptide transport"/>
    <property type="evidence" value="ECO:0007669"/>
    <property type="project" value="TreeGrafter"/>
</dbReference>
<dbReference type="Gene3D" id="3.10.105.10">
    <property type="entry name" value="Dipeptide-binding Protein, Domain 3"/>
    <property type="match status" value="1"/>
</dbReference>
<accession>A0AA37U182</accession>
<dbReference type="GO" id="GO:0042597">
    <property type="term" value="C:periplasmic space"/>
    <property type="evidence" value="ECO:0007669"/>
    <property type="project" value="UniProtKB-ARBA"/>
</dbReference>
<reference evidence="8" key="1">
    <citation type="submission" date="2023-02" db="EMBL/GenBank/DDBJ databases">
        <title>Proposal of a novel subspecies: Alicyclobacillus hesperidum subspecies aegle.</title>
        <authorList>
            <person name="Goto K."/>
            <person name="Fujii T."/>
            <person name="Yasui K."/>
            <person name="Mochida K."/>
            <person name="Kato-Tanaka Y."/>
            <person name="Morohoshi S."/>
            <person name="An S.Y."/>
            <person name="Kasai H."/>
            <person name="Yokota A."/>
        </authorList>
    </citation>
    <scope>NUCLEOTIDE SEQUENCE</scope>
    <source>
        <strain evidence="8">DSM 12766</strain>
    </source>
</reference>
<comment type="similarity">
    <text evidence="2">Belongs to the bacterial solute-binding protein 5 family.</text>
</comment>
<protein>
    <submittedName>
        <fullName evidence="8">Oligopeptide-binding protein OppA</fullName>
    </submittedName>
</protein>
<dbReference type="PROSITE" id="PS51257">
    <property type="entry name" value="PROKAR_LIPOPROTEIN"/>
    <property type="match status" value="1"/>
</dbReference>
<comment type="subcellular location">
    <subcellularLocation>
        <location evidence="1">Cell envelope</location>
    </subcellularLocation>
</comment>
<sequence length="592" mass="64470">MQKKKRVLMSAAAAAAVVLGVAGCGTTGASSASGNSTPANQSATNTATTGAASTATGGVIEFALPPATNLTWFLPIFNAANDSLYNSQLVDQLYIPMLQLNNDYSINWNNSIAQKITYNKQGTVYHIFINPKWKWSNGQPVTSKDVLFTWNVIKAASAKNAPAPWPFVGVGTGDIPDGIKSVQATGKYEVTITLKQPANQQWFEYNGIVQLTPLPASYMDVKSNIEDEIKYLGANATNLMFDKVVDGPFKPVSAKSSQDWVIAPNPSYAGHKSTVSKIVFQYEGSNAAEFAALRSGQINVGYLDQSQLGSESALTSLGDSITPEYPFGIFWTEMNMYSGAPHASVFDQLYVRQALQMSIDNNTIAKSIYKGFAEPLSGPIPGTPRTQFYDPAENNLYPYNPTKAKQLLESHGWKLVNGVMTKGNQKLNLTLMYVTGNQSSLDAAELMQQDWAQIGVKVSLKGEEFMTFLSKTSNPKDYSWDLATGSGWVYNGPGFYPSGEGLFNTGAPSGTGYSDKEEDALINATHVPYATQQETMQHFYQYEMYTAKQLPFLWGVNVATLAVVAPNVHNVLPYYNGATGVPEMQYWTVSNK</sequence>
<gene>
    <name evidence="8" type="primary">oppA_2</name>
    <name evidence="8" type="ORF">Heshes_08570</name>
</gene>
<evidence type="ECO:0000256" key="2">
    <source>
        <dbReference type="ARBA" id="ARBA00005695"/>
    </source>
</evidence>
<proteinExistence type="inferred from homology"/>
<evidence type="ECO:0000259" key="7">
    <source>
        <dbReference type="Pfam" id="PF00496"/>
    </source>
</evidence>
<evidence type="ECO:0000256" key="5">
    <source>
        <dbReference type="SAM" id="MobiDB-lite"/>
    </source>
</evidence>
<feature type="domain" description="Solute-binding protein family 5" evidence="7">
    <location>
        <begin position="111"/>
        <end position="496"/>
    </location>
</feature>
<evidence type="ECO:0000256" key="1">
    <source>
        <dbReference type="ARBA" id="ARBA00004196"/>
    </source>
</evidence>
<dbReference type="CDD" id="cd08513">
    <property type="entry name" value="PBP2_thermophilic_Hb8_like"/>
    <property type="match status" value="1"/>
</dbReference>
<evidence type="ECO:0000313" key="8">
    <source>
        <dbReference type="EMBL" id="GLV13173.1"/>
    </source>
</evidence>
<dbReference type="GO" id="GO:0030313">
    <property type="term" value="C:cell envelope"/>
    <property type="evidence" value="ECO:0007669"/>
    <property type="project" value="UniProtKB-SubCell"/>
</dbReference>
<evidence type="ECO:0000256" key="4">
    <source>
        <dbReference type="ARBA" id="ARBA00022729"/>
    </source>
</evidence>
<evidence type="ECO:0000256" key="6">
    <source>
        <dbReference type="SAM" id="SignalP"/>
    </source>
</evidence>
<comment type="caution">
    <text evidence="8">The sequence shown here is derived from an EMBL/GenBank/DDBJ whole genome shotgun (WGS) entry which is preliminary data.</text>
</comment>
<name>A0AA37U182_9BACL</name>
<keyword evidence="4 6" id="KW-0732">Signal</keyword>
<dbReference type="Gene3D" id="3.40.190.10">
    <property type="entry name" value="Periplasmic binding protein-like II"/>
    <property type="match status" value="1"/>
</dbReference>
<dbReference type="InterPro" id="IPR000914">
    <property type="entry name" value="SBP_5_dom"/>
</dbReference>
<dbReference type="PANTHER" id="PTHR30290:SF10">
    <property type="entry name" value="PERIPLASMIC OLIGOPEPTIDE-BINDING PROTEIN-RELATED"/>
    <property type="match status" value="1"/>
</dbReference>
<dbReference type="Proteomes" id="UP001157137">
    <property type="component" value="Unassembled WGS sequence"/>
</dbReference>
<dbReference type="PIRSF" id="PIRSF002741">
    <property type="entry name" value="MppA"/>
    <property type="match status" value="1"/>
</dbReference>
<feature type="chain" id="PRO_5041278328" evidence="6">
    <location>
        <begin position="23"/>
        <end position="592"/>
    </location>
</feature>
<organism evidence="8 9">
    <name type="scientific">Alicyclobacillus hesperidum</name>
    <dbReference type="NCBI Taxonomy" id="89784"/>
    <lineage>
        <taxon>Bacteria</taxon>
        <taxon>Bacillati</taxon>
        <taxon>Bacillota</taxon>
        <taxon>Bacilli</taxon>
        <taxon>Bacillales</taxon>
        <taxon>Alicyclobacillaceae</taxon>
        <taxon>Alicyclobacillus</taxon>
    </lineage>
</organism>
<evidence type="ECO:0000256" key="3">
    <source>
        <dbReference type="ARBA" id="ARBA00022448"/>
    </source>
</evidence>
<dbReference type="SUPFAM" id="SSF53850">
    <property type="entry name" value="Periplasmic binding protein-like II"/>
    <property type="match status" value="1"/>
</dbReference>
<dbReference type="GO" id="GO:0043190">
    <property type="term" value="C:ATP-binding cassette (ABC) transporter complex"/>
    <property type="evidence" value="ECO:0007669"/>
    <property type="project" value="InterPro"/>
</dbReference>
<dbReference type="AlphaFoldDB" id="A0AA37U182"/>
<dbReference type="PANTHER" id="PTHR30290">
    <property type="entry name" value="PERIPLASMIC BINDING COMPONENT OF ABC TRANSPORTER"/>
    <property type="match status" value="1"/>
</dbReference>
<dbReference type="InterPro" id="IPR039424">
    <property type="entry name" value="SBP_5"/>
</dbReference>